<dbReference type="GO" id="GO:0046677">
    <property type="term" value="P:response to antibiotic"/>
    <property type="evidence" value="ECO:0007669"/>
    <property type="project" value="UniProtKB-KW"/>
</dbReference>
<name>A0A4U8QA68_9FIRM</name>
<dbReference type="Proteomes" id="UP000306509">
    <property type="component" value="Unassembled WGS sequence"/>
</dbReference>
<feature type="transmembrane region" description="Helical" evidence="10">
    <location>
        <begin position="102"/>
        <end position="121"/>
    </location>
</feature>
<evidence type="ECO:0000256" key="8">
    <source>
        <dbReference type="ARBA" id="ARBA00023136"/>
    </source>
</evidence>
<evidence type="ECO:0000256" key="7">
    <source>
        <dbReference type="ARBA" id="ARBA00022989"/>
    </source>
</evidence>
<feature type="transmembrane region" description="Helical" evidence="10">
    <location>
        <begin position="175"/>
        <end position="193"/>
    </location>
</feature>
<keyword evidence="4" id="KW-0813">Transport</keyword>
<dbReference type="CDD" id="cd13143">
    <property type="entry name" value="MATE_MepA_like"/>
    <property type="match status" value="1"/>
</dbReference>
<dbReference type="GO" id="GO:0042910">
    <property type="term" value="F:xenobiotic transmembrane transporter activity"/>
    <property type="evidence" value="ECO:0007669"/>
    <property type="project" value="InterPro"/>
</dbReference>
<proteinExistence type="inferred from homology"/>
<dbReference type="RefSeq" id="WP_138002233.1">
    <property type="nucleotide sequence ID" value="NZ_QGQD01000037.1"/>
</dbReference>
<evidence type="ECO:0000313" key="11">
    <source>
        <dbReference type="EMBL" id="TLD01499.1"/>
    </source>
</evidence>
<feature type="transmembrane region" description="Helical" evidence="10">
    <location>
        <begin position="368"/>
        <end position="385"/>
    </location>
</feature>
<dbReference type="EMBL" id="QGQD01000037">
    <property type="protein sequence ID" value="TLD01499.1"/>
    <property type="molecule type" value="Genomic_DNA"/>
</dbReference>
<dbReference type="PANTHER" id="PTHR43823">
    <property type="entry name" value="SPORULATION PROTEIN YKVU"/>
    <property type="match status" value="1"/>
</dbReference>
<dbReference type="AlphaFoldDB" id="A0A4U8QA68"/>
<dbReference type="PIRSF" id="PIRSF006603">
    <property type="entry name" value="DinF"/>
    <property type="match status" value="1"/>
</dbReference>
<evidence type="ECO:0000256" key="3">
    <source>
        <dbReference type="ARBA" id="ARBA00022106"/>
    </source>
</evidence>
<evidence type="ECO:0000256" key="5">
    <source>
        <dbReference type="ARBA" id="ARBA00022475"/>
    </source>
</evidence>
<evidence type="ECO:0000256" key="4">
    <source>
        <dbReference type="ARBA" id="ARBA00022448"/>
    </source>
</evidence>
<dbReference type="STRING" id="180332.GCA_000797495_03117"/>
<evidence type="ECO:0000256" key="9">
    <source>
        <dbReference type="ARBA" id="ARBA00023251"/>
    </source>
</evidence>
<feature type="transmembrane region" description="Helical" evidence="10">
    <location>
        <begin position="21"/>
        <end position="40"/>
    </location>
</feature>
<feature type="transmembrane region" description="Helical" evidence="10">
    <location>
        <begin position="199"/>
        <end position="220"/>
    </location>
</feature>
<reference evidence="11 12" key="1">
    <citation type="journal article" date="2019" name="Anaerobe">
        <title>Detection of Robinsoniella peoriensis in multiple bone samples of a trauma patient.</title>
        <authorList>
            <person name="Schrottner P."/>
            <person name="Hartwich K."/>
            <person name="Bunk B."/>
            <person name="Schober I."/>
            <person name="Helbig S."/>
            <person name="Rudolph W.W."/>
            <person name="Gunzer F."/>
        </authorList>
    </citation>
    <scope>NUCLEOTIDE SEQUENCE [LARGE SCALE GENOMIC DNA]</scope>
    <source>
        <strain evidence="11 12">DSM 106044</strain>
    </source>
</reference>
<keyword evidence="12" id="KW-1185">Reference proteome</keyword>
<feature type="transmembrane region" description="Helical" evidence="10">
    <location>
        <begin position="427"/>
        <end position="447"/>
    </location>
</feature>
<gene>
    <name evidence="11" type="primary">mepA_6</name>
    <name evidence="11" type="ORF">DSM106044_01644</name>
</gene>
<dbReference type="InterPro" id="IPR048279">
    <property type="entry name" value="MdtK-like"/>
</dbReference>
<keyword evidence="5" id="KW-1003">Cell membrane</keyword>
<accession>A0A4U8QA68</accession>
<dbReference type="PANTHER" id="PTHR43823:SF3">
    <property type="entry name" value="MULTIDRUG EXPORT PROTEIN MEPA"/>
    <property type="match status" value="1"/>
</dbReference>
<dbReference type="InterPro" id="IPR045070">
    <property type="entry name" value="MATE_MepA-like"/>
</dbReference>
<feature type="transmembrane region" description="Helical" evidence="10">
    <location>
        <begin position="275"/>
        <end position="300"/>
    </location>
</feature>
<dbReference type="GO" id="GO:0005886">
    <property type="term" value="C:plasma membrane"/>
    <property type="evidence" value="ECO:0007669"/>
    <property type="project" value="UniProtKB-SubCell"/>
</dbReference>
<feature type="transmembrane region" description="Helical" evidence="10">
    <location>
        <begin position="60"/>
        <end position="81"/>
    </location>
</feature>
<feature type="transmembrane region" description="Helical" evidence="10">
    <location>
        <begin position="397"/>
        <end position="421"/>
    </location>
</feature>
<sequence length="467" mass="50876">MKPVSQEANNPLGYRKVSRLLTGYAIPCIISMLVTALYNIVDQIFIGQGVGVLGNAATNIAFPLSTTCTAIALLLGIGGASNFSLELGAGRKDDAAKSAGNAITMMAVCGIALFVIVTIFLTPMLKFFGATDEVLPYSQTYTRITSIGFPFLIINTAISKLILADGSPKYSMTSMLVGAVINTILDPIFIFVFDMGMAGAALATIIGQIISFCISVKYAFHFHNITLTRKSFQLKYKYCRNIFALGASACFNQIAMTVTQIVMNNVLSYYGARSIYGSEIPLACAGIIIKVNMIFMALVIGISQGTQPIVGFNYGAKKYGRVKETYKLAVLSATLISILAFLCFQFFPRQIISIFGNGSETYFKFAERYFRIFLFLTFINGIQPVTSNFFTSIGKSVLGVFMSLTRQIIFLLPLFVIFPIFLGIDGVMYAGPIADAAAAVVCIYFLIREMRELTRLQKGLEEATPIA</sequence>
<dbReference type="GO" id="GO:0015297">
    <property type="term" value="F:antiporter activity"/>
    <property type="evidence" value="ECO:0007669"/>
    <property type="project" value="InterPro"/>
</dbReference>
<keyword evidence="9" id="KW-0046">Antibiotic resistance</keyword>
<evidence type="ECO:0000256" key="10">
    <source>
        <dbReference type="SAM" id="Phobius"/>
    </source>
</evidence>
<feature type="transmembrane region" description="Helical" evidence="10">
    <location>
        <begin position="241"/>
        <end position="263"/>
    </location>
</feature>
<comment type="similarity">
    <text evidence="2">Belongs to the multi antimicrobial extrusion (MATE) (TC 2.A.66.1) family. MepA subfamily.</text>
</comment>
<evidence type="ECO:0000313" key="12">
    <source>
        <dbReference type="Proteomes" id="UP000306509"/>
    </source>
</evidence>
<organism evidence="11 12">
    <name type="scientific">Robinsoniella peoriensis</name>
    <dbReference type="NCBI Taxonomy" id="180332"/>
    <lineage>
        <taxon>Bacteria</taxon>
        <taxon>Bacillati</taxon>
        <taxon>Bacillota</taxon>
        <taxon>Clostridia</taxon>
        <taxon>Lachnospirales</taxon>
        <taxon>Lachnospiraceae</taxon>
        <taxon>Robinsoniella</taxon>
    </lineage>
</organism>
<protein>
    <recommendedName>
        <fullName evidence="3">Multidrug export protein MepA</fullName>
    </recommendedName>
</protein>
<evidence type="ECO:0000256" key="1">
    <source>
        <dbReference type="ARBA" id="ARBA00004651"/>
    </source>
</evidence>
<comment type="caution">
    <text evidence="11">The sequence shown here is derived from an EMBL/GenBank/DDBJ whole genome shotgun (WGS) entry which is preliminary data.</text>
</comment>
<keyword evidence="6 10" id="KW-0812">Transmembrane</keyword>
<evidence type="ECO:0000256" key="2">
    <source>
        <dbReference type="ARBA" id="ARBA00008417"/>
    </source>
</evidence>
<feature type="transmembrane region" description="Helical" evidence="10">
    <location>
        <begin position="141"/>
        <end position="163"/>
    </location>
</feature>
<dbReference type="Pfam" id="PF01554">
    <property type="entry name" value="MatE"/>
    <property type="match status" value="2"/>
</dbReference>
<feature type="transmembrane region" description="Helical" evidence="10">
    <location>
        <begin position="328"/>
        <end position="348"/>
    </location>
</feature>
<comment type="subcellular location">
    <subcellularLocation>
        <location evidence="1">Cell membrane</location>
        <topology evidence="1">Multi-pass membrane protein</topology>
    </subcellularLocation>
</comment>
<dbReference type="InterPro" id="IPR002528">
    <property type="entry name" value="MATE_fam"/>
</dbReference>
<evidence type="ECO:0000256" key="6">
    <source>
        <dbReference type="ARBA" id="ARBA00022692"/>
    </source>
</evidence>
<keyword evidence="8 10" id="KW-0472">Membrane</keyword>
<keyword evidence="7 10" id="KW-1133">Transmembrane helix</keyword>
<dbReference type="InterPro" id="IPR051327">
    <property type="entry name" value="MATE_MepA_subfamily"/>
</dbReference>